<dbReference type="PANTHER" id="PTHR10858">
    <property type="entry name" value="DEOXYRIBONUCLEASE II"/>
    <property type="match status" value="1"/>
</dbReference>
<feature type="chain" id="PRO_5017991052" evidence="3">
    <location>
        <begin position="17"/>
        <end position="115"/>
    </location>
</feature>
<reference evidence="4 5" key="1">
    <citation type="submission" date="2018-11" db="EMBL/GenBank/DDBJ databases">
        <authorList>
            <consortium name="Pathogen Informatics"/>
        </authorList>
    </citation>
    <scope>NUCLEOTIDE SEQUENCE [LARGE SCALE GENOMIC DNA]</scope>
</reference>
<evidence type="ECO:0000256" key="3">
    <source>
        <dbReference type="SAM" id="SignalP"/>
    </source>
</evidence>
<evidence type="ECO:0000256" key="2">
    <source>
        <dbReference type="ARBA" id="ARBA00022801"/>
    </source>
</evidence>
<organism evidence="4 5">
    <name type="scientific">Cylicostephanus goldi</name>
    <name type="common">Nematode worm</name>
    <dbReference type="NCBI Taxonomy" id="71465"/>
    <lineage>
        <taxon>Eukaryota</taxon>
        <taxon>Metazoa</taxon>
        <taxon>Ecdysozoa</taxon>
        <taxon>Nematoda</taxon>
        <taxon>Chromadorea</taxon>
        <taxon>Rhabditida</taxon>
        <taxon>Rhabditina</taxon>
        <taxon>Rhabditomorpha</taxon>
        <taxon>Strongyloidea</taxon>
        <taxon>Strongylidae</taxon>
        <taxon>Cylicostephanus</taxon>
    </lineage>
</organism>
<comment type="similarity">
    <text evidence="1">Belongs to the DNase II family.</text>
</comment>
<dbReference type="GO" id="GO:0006309">
    <property type="term" value="P:apoptotic DNA fragmentation"/>
    <property type="evidence" value="ECO:0007669"/>
    <property type="project" value="TreeGrafter"/>
</dbReference>
<protein>
    <submittedName>
        <fullName evidence="4">Uncharacterized protein</fullName>
    </submittedName>
</protein>
<keyword evidence="2" id="KW-0378">Hydrolase</keyword>
<gene>
    <name evidence="4" type="ORF">CGOC_LOCUS827</name>
</gene>
<sequence length="115" mass="13319">MLEYLLLCTLISNGYCFTCKDQKNDPVEWFAVYKMPMENADNSVPGIQKGVAWYYVDSNNKGALTPSQKTLDDKDQAIAYTLNQYYAKQFDPTIFHVMYNDEVSSSLKFVFHFLE</sequence>
<dbReference type="PANTHER" id="PTHR10858:SF31">
    <property type="entry name" value="DEOXYRIBONUCLEASE-2"/>
    <property type="match status" value="1"/>
</dbReference>
<feature type="signal peptide" evidence="3">
    <location>
        <begin position="1"/>
        <end position="16"/>
    </location>
</feature>
<dbReference type="OrthoDB" id="10261598at2759"/>
<evidence type="ECO:0000313" key="5">
    <source>
        <dbReference type="Proteomes" id="UP000271889"/>
    </source>
</evidence>
<name>A0A3P6RSP0_CYLGO</name>
<evidence type="ECO:0000256" key="1">
    <source>
        <dbReference type="ARBA" id="ARBA00007527"/>
    </source>
</evidence>
<keyword evidence="3" id="KW-0732">Signal</keyword>
<keyword evidence="5" id="KW-1185">Reference proteome</keyword>
<dbReference type="Pfam" id="PF03265">
    <property type="entry name" value="DNase_II"/>
    <property type="match status" value="1"/>
</dbReference>
<dbReference type="InterPro" id="IPR004947">
    <property type="entry name" value="DNase_II"/>
</dbReference>
<dbReference type="GO" id="GO:0004531">
    <property type="term" value="F:deoxyribonuclease II activity"/>
    <property type="evidence" value="ECO:0007669"/>
    <property type="project" value="InterPro"/>
</dbReference>
<dbReference type="EMBL" id="UYRV01001294">
    <property type="protein sequence ID" value="VDK46661.1"/>
    <property type="molecule type" value="Genomic_DNA"/>
</dbReference>
<dbReference type="AlphaFoldDB" id="A0A3P6RSP0"/>
<proteinExistence type="inferred from homology"/>
<accession>A0A3P6RSP0</accession>
<dbReference type="Proteomes" id="UP000271889">
    <property type="component" value="Unassembled WGS sequence"/>
</dbReference>
<evidence type="ECO:0000313" key="4">
    <source>
        <dbReference type="EMBL" id="VDK46661.1"/>
    </source>
</evidence>